<evidence type="ECO:0000256" key="6">
    <source>
        <dbReference type="ARBA" id="ARBA00022989"/>
    </source>
</evidence>
<feature type="region of interest" description="Disordered" evidence="9">
    <location>
        <begin position="586"/>
        <end position="617"/>
    </location>
</feature>
<dbReference type="InterPro" id="IPR038770">
    <property type="entry name" value="Na+/solute_symporter_sf"/>
</dbReference>
<keyword evidence="5 10" id="KW-0812">Transmembrane</keyword>
<sequence>MNENPALAAALIVTLGAAAQWFSWWMKLPAILLLLVIGLLIGPGFQLFSPDAMFGDLLFPFVSLGVAVILFEGSLTLKFEEIRGHGRIVTRLVTIGAATTIVVAALGAWALDLLTWQVALLFGALVSVTGPTVIIPILRSIGLTRNSANILRWEGIIIDPLGALAAVVIFQFISIGTADPGNLLLVLEIFATGSALGAASGYAFGWLLRRHMLPDYLHNVMALALVLAVFVAANEIAHEAGLLAVTVMGIVLANMRDIDVEDILDFKESLTILLTSILFIVLAARLPLEAFTANWTAVAILMGIILFIGRPLSVFLSTAGTSLPWRERAIISWIAPRGIVAAAVSGLFAIQMTQAGIEGAQTLVSLTFTVIVTTVLLQSLTARPLARLLGVADPEPRGVLVVGGNPVALAIATSLQRLDYDVILADTSWEQTRMARMAGIRTFFGNAVSDNADRRLDLIGIGQLLALSSRAPFNTLVCLRYAREFGSGSVFRIRVADQAENVAAIEGRLLFKEDATLEHLSKLIADGYQVKVTKLTDEFGFKDLMLQYEGEGIPLYAISRDGVLYPFAEDRTFRAGPGWQVASLVKSEASEGEQRPASAADKAKSHLQKDAPKRLPQ</sequence>
<feature type="transmembrane region" description="Helical" evidence="10">
    <location>
        <begin position="362"/>
        <end position="380"/>
    </location>
</feature>
<keyword evidence="4" id="KW-1003">Cell membrane</keyword>
<feature type="transmembrane region" description="Helical" evidence="10">
    <location>
        <begin position="329"/>
        <end position="350"/>
    </location>
</feature>
<evidence type="ECO:0000256" key="3">
    <source>
        <dbReference type="ARBA" id="ARBA00022449"/>
    </source>
</evidence>
<feature type="transmembrane region" description="Helical" evidence="10">
    <location>
        <begin position="294"/>
        <end position="317"/>
    </location>
</feature>
<comment type="subcellular location">
    <subcellularLocation>
        <location evidence="1">Cell membrane</location>
        <topology evidence="1">Multi-pass membrane protein</topology>
    </subcellularLocation>
</comment>
<dbReference type="InterPro" id="IPR006153">
    <property type="entry name" value="Cation/H_exchanger_TM"/>
</dbReference>
<feature type="transmembrane region" description="Helical" evidence="10">
    <location>
        <begin position="116"/>
        <end position="138"/>
    </location>
</feature>
<dbReference type="KEGG" id="pla:Plav_0850"/>
<feature type="domain" description="Cation/H+ exchanger transmembrane" evidence="11">
    <location>
        <begin position="18"/>
        <end position="386"/>
    </location>
</feature>
<keyword evidence="3" id="KW-0050">Antiport</keyword>
<evidence type="ECO:0000256" key="4">
    <source>
        <dbReference type="ARBA" id="ARBA00022475"/>
    </source>
</evidence>
<feature type="transmembrane region" description="Helical" evidence="10">
    <location>
        <begin position="270"/>
        <end position="288"/>
    </location>
</feature>
<feature type="transmembrane region" description="Helical" evidence="10">
    <location>
        <begin position="31"/>
        <end position="48"/>
    </location>
</feature>
<evidence type="ECO:0000256" key="9">
    <source>
        <dbReference type="SAM" id="MobiDB-lite"/>
    </source>
</evidence>
<dbReference type="PANTHER" id="PTHR32507">
    <property type="entry name" value="NA(+)/H(+) ANTIPORTER 1"/>
    <property type="match status" value="1"/>
</dbReference>
<feature type="compositionally biased region" description="Basic and acidic residues" evidence="9">
    <location>
        <begin position="601"/>
        <end position="617"/>
    </location>
</feature>
<feature type="transmembrane region" description="Helical" evidence="10">
    <location>
        <begin position="185"/>
        <end position="204"/>
    </location>
</feature>
<dbReference type="GO" id="GO:0015297">
    <property type="term" value="F:antiporter activity"/>
    <property type="evidence" value="ECO:0007669"/>
    <property type="project" value="UniProtKB-KW"/>
</dbReference>
<dbReference type="OrthoDB" id="570124at2"/>
<proteinExistence type="predicted"/>
<dbReference type="InterPro" id="IPR036291">
    <property type="entry name" value="NAD(P)-bd_dom_sf"/>
</dbReference>
<keyword evidence="13" id="KW-1185">Reference proteome</keyword>
<evidence type="ECO:0000256" key="2">
    <source>
        <dbReference type="ARBA" id="ARBA00022448"/>
    </source>
</evidence>
<keyword evidence="2" id="KW-0813">Transport</keyword>
<gene>
    <name evidence="12" type="ordered locus">Plav_0850</name>
</gene>
<feature type="transmembrane region" description="Helical" evidence="10">
    <location>
        <begin position="150"/>
        <end position="173"/>
    </location>
</feature>
<reference evidence="12 13" key="1">
    <citation type="journal article" date="2011" name="Stand. Genomic Sci.">
        <title>Complete genome sequence of Parvibaculum lavamentivorans type strain (DS-1(T)).</title>
        <authorList>
            <person name="Schleheck D."/>
            <person name="Weiss M."/>
            <person name="Pitluck S."/>
            <person name="Bruce D."/>
            <person name="Land M.L."/>
            <person name="Han S."/>
            <person name="Saunders E."/>
            <person name="Tapia R."/>
            <person name="Detter C."/>
            <person name="Brettin T."/>
            <person name="Han J."/>
            <person name="Woyke T."/>
            <person name="Goodwin L."/>
            <person name="Pennacchio L."/>
            <person name="Nolan M."/>
            <person name="Cook A.M."/>
            <person name="Kjelleberg S."/>
            <person name="Thomas T."/>
        </authorList>
    </citation>
    <scope>NUCLEOTIDE SEQUENCE [LARGE SCALE GENOMIC DNA]</scope>
    <source>
        <strain evidence="13">DS-1 / DSM 13023 / NCIMB 13966</strain>
    </source>
</reference>
<dbReference type="EMBL" id="CP000774">
    <property type="protein sequence ID" value="ABS62473.1"/>
    <property type="molecule type" value="Genomic_DNA"/>
</dbReference>
<dbReference type="GO" id="GO:1902600">
    <property type="term" value="P:proton transmembrane transport"/>
    <property type="evidence" value="ECO:0007669"/>
    <property type="project" value="InterPro"/>
</dbReference>
<dbReference type="HOGENOM" id="CLU_005912_10_1_5"/>
<keyword evidence="7" id="KW-0406">Ion transport</keyword>
<keyword evidence="8 10" id="KW-0472">Membrane</keyword>
<dbReference type="SUPFAM" id="SSF51735">
    <property type="entry name" value="NAD(P)-binding Rossmann-fold domains"/>
    <property type="match status" value="1"/>
</dbReference>
<dbReference type="Gene3D" id="1.20.1530.20">
    <property type="match status" value="1"/>
</dbReference>
<dbReference type="eggNOG" id="COG0025">
    <property type="taxonomic scope" value="Bacteria"/>
</dbReference>
<organism evidence="12 13">
    <name type="scientific">Parvibaculum lavamentivorans (strain DS-1 / DSM 13023 / NCIMB 13966)</name>
    <dbReference type="NCBI Taxonomy" id="402881"/>
    <lineage>
        <taxon>Bacteria</taxon>
        <taxon>Pseudomonadati</taxon>
        <taxon>Pseudomonadota</taxon>
        <taxon>Alphaproteobacteria</taxon>
        <taxon>Hyphomicrobiales</taxon>
        <taxon>Parvibaculaceae</taxon>
        <taxon>Parvibaculum</taxon>
    </lineage>
</organism>
<dbReference type="eggNOG" id="COG0569">
    <property type="taxonomic scope" value="Bacteria"/>
</dbReference>
<name>A7HRE0_PARL1</name>
<dbReference type="GO" id="GO:0005886">
    <property type="term" value="C:plasma membrane"/>
    <property type="evidence" value="ECO:0007669"/>
    <property type="project" value="UniProtKB-SubCell"/>
</dbReference>
<dbReference type="RefSeq" id="WP_012109723.1">
    <property type="nucleotide sequence ID" value="NC_009719.1"/>
</dbReference>
<evidence type="ECO:0000313" key="13">
    <source>
        <dbReference type="Proteomes" id="UP000006377"/>
    </source>
</evidence>
<feature type="transmembrane region" description="Helical" evidence="10">
    <location>
        <begin position="89"/>
        <end position="110"/>
    </location>
</feature>
<evidence type="ECO:0000256" key="1">
    <source>
        <dbReference type="ARBA" id="ARBA00004651"/>
    </source>
</evidence>
<dbReference type="Gene3D" id="3.40.50.720">
    <property type="entry name" value="NAD(P)-binding Rossmann-like Domain"/>
    <property type="match status" value="1"/>
</dbReference>
<evidence type="ECO:0000259" key="11">
    <source>
        <dbReference type="Pfam" id="PF00999"/>
    </source>
</evidence>
<dbReference type="Pfam" id="PF00999">
    <property type="entry name" value="Na_H_Exchanger"/>
    <property type="match status" value="1"/>
</dbReference>
<evidence type="ECO:0000256" key="8">
    <source>
        <dbReference type="ARBA" id="ARBA00023136"/>
    </source>
</evidence>
<evidence type="ECO:0000256" key="10">
    <source>
        <dbReference type="SAM" id="Phobius"/>
    </source>
</evidence>
<dbReference type="PANTHER" id="PTHR32507:SF0">
    <property type="entry name" value="NA(+)_H(+) ANTIPORTER 2-RELATED"/>
    <property type="match status" value="1"/>
</dbReference>
<keyword evidence="6 10" id="KW-1133">Transmembrane helix</keyword>
<feature type="transmembrane region" description="Helical" evidence="10">
    <location>
        <begin position="216"/>
        <end position="234"/>
    </location>
</feature>
<dbReference type="AlphaFoldDB" id="A7HRE0"/>
<dbReference type="Proteomes" id="UP000006377">
    <property type="component" value="Chromosome"/>
</dbReference>
<evidence type="ECO:0000256" key="5">
    <source>
        <dbReference type="ARBA" id="ARBA00022692"/>
    </source>
</evidence>
<accession>A7HRE0</accession>
<feature type="transmembrane region" description="Helical" evidence="10">
    <location>
        <begin position="54"/>
        <end position="77"/>
    </location>
</feature>
<evidence type="ECO:0000256" key="7">
    <source>
        <dbReference type="ARBA" id="ARBA00023065"/>
    </source>
</evidence>
<evidence type="ECO:0000313" key="12">
    <source>
        <dbReference type="EMBL" id="ABS62473.1"/>
    </source>
</evidence>
<protein>
    <submittedName>
        <fullName evidence="12">Sodium/hydrogen exchanger</fullName>
    </submittedName>
</protein>
<dbReference type="STRING" id="402881.Plav_0850"/>